<gene>
    <name evidence="2" type="ORF">DP116_04455</name>
</gene>
<evidence type="ECO:0000256" key="1">
    <source>
        <dbReference type="SAM" id="SignalP"/>
    </source>
</evidence>
<feature type="signal peptide" evidence="1">
    <location>
        <begin position="1"/>
        <end position="26"/>
    </location>
</feature>
<keyword evidence="1" id="KW-0732">Signal</keyword>
<accession>A0ABX1P4T6</accession>
<feature type="chain" id="PRO_5046993850" evidence="1">
    <location>
        <begin position="27"/>
        <end position="97"/>
    </location>
</feature>
<keyword evidence="3" id="KW-1185">Reference proteome</keyword>
<reference evidence="2 3" key="1">
    <citation type="submission" date="2018-06" db="EMBL/GenBank/DDBJ databases">
        <title>Comparative genomics of Brasilonema spp. strains.</title>
        <authorList>
            <person name="Alvarenga D.O."/>
            <person name="Fiore M.F."/>
            <person name="Varani A.M."/>
        </authorList>
    </citation>
    <scope>NUCLEOTIDE SEQUENCE [LARGE SCALE GENOMIC DNA]</scope>
    <source>
        <strain evidence="2 3">SPC951</strain>
    </source>
</reference>
<dbReference type="Proteomes" id="UP000718564">
    <property type="component" value="Unassembled WGS sequence"/>
</dbReference>
<organism evidence="2 3">
    <name type="scientific">Brasilonema bromeliae SPC951</name>
    <dbReference type="NCBI Taxonomy" id="385972"/>
    <lineage>
        <taxon>Bacteria</taxon>
        <taxon>Bacillati</taxon>
        <taxon>Cyanobacteriota</taxon>
        <taxon>Cyanophyceae</taxon>
        <taxon>Nostocales</taxon>
        <taxon>Scytonemataceae</taxon>
        <taxon>Brasilonema</taxon>
        <taxon>Bromeliae group (in: Brasilonema)</taxon>
    </lineage>
</organism>
<proteinExistence type="predicted"/>
<comment type="caution">
    <text evidence="2">The sequence shown here is derived from an EMBL/GenBank/DDBJ whole genome shotgun (WGS) entry which is preliminary data.</text>
</comment>
<evidence type="ECO:0000313" key="3">
    <source>
        <dbReference type="Proteomes" id="UP000718564"/>
    </source>
</evidence>
<protein>
    <submittedName>
        <fullName evidence="2">Uncharacterized protein</fullName>
    </submittedName>
</protein>
<sequence>MKKNMIQSVLVFALCSFMLLVSGFTAVQDSLASGPLQEQCFWMENISGQFYWVPAPQGKISKQQCYQQNSCGAGGGQSGGGCYKWAISAQAPALPWN</sequence>
<name>A0ABX1P4T6_9CYAN</name>
<dbReference type="EMBL" id="QMEB01000020">
    <property type="protein sequence ID" value="NMG18736.1"/>
    <property type="molecule type" value="Genomic_DNA"/>
</dbReference>
<evidence type="ECO:0000313" key="2">
    <source>
        <dbReference type="EMBL" id="NMG18736.1"/>
    </source>
</evidence>
<dbReference type="RefSeq" id="WP_169154025.1">
    <property type="nucleotide sequence ID" value="NZ_CAWPJE010000359.1"/>
</dbReference>